<protein>
    <submittedName>
        <fullName evidence="2">Uncharacterized protein</fullName>
    </submittedName>
</protein>
<dbReference type="Proteomes" id="UP000051861">
    <property type="component" value="Unassembled WGS sequence"/>
</dbReference>
<comment type="caution">
    <text evidence="2">The sequence shown here is derived from an EMBL/GenBank/DDBJ whole genome shotgun (WGS) entry which is preliminary data.</text>
</comment>
<evidence type="ECO:0000313" key="2">
    <source>
        <dbReference type="EMBL" id="KPJ65960.1"/>
    </source>
</evidence>
<dbReference type="EMBL" id="LIZX01000096">
    <property type="protein sequence ID" value="KPJ65960.1"/>
    <property type="molecule type" value="Genomic_DNA"/>
</dbReference>
<dbReference type="Gene3D" id="3.40.50.10610">
    <property type="entry name" value="ABC-type transport auxiliary lipoprotein component"/>
    <property type="match status" value="1"/>
</dbReference>
<accession>A0A0S7XU45</accession>
<evidence type="ECO:0000256" key="1">
    <source>
        <dbReference type="SAM" id="Coils"/>
    </source>
</evidence>
<organism evidence="2 3">
    <name type="scientific">candidate division WOR-1 bacterium DG_54_3</name>
    <dbReference type="NCBI Taxonomy" id="1703775"/>
    <lineage>
        <taxon>Bacteria</taxon>
        <taxon>Bacillati</taxon>
        <taxon>Saganbacteria</taxon>
    </lineage>
</organism>
<feature type="coiled-coil region" evidence="1">
    <location>
        <begin position="515"/>
        <end position="549"/>
    </location>
</feature>
<evidence type="ECO:0000313" key="3">
    <source>
        <dbReference type="Proteomes" id="UP000051861"/>
    </source>
</evidence>
<keyword evidence="1" id="KW-0175">Coiled coil</keyword>
<name>A0A0S7XU45_UNCSA</name>
<sequence length="1034" mass="116110">MINKTFRKSGIFIFFAIWLLFGHSSALETPELGVFPFMVVSPNRNLLQEIDLNKGTAELLVERLNEEGRVQAKLLKWPEKGEFSFSQRVSFNSLSAEARNSNVQGFIVGAITTFNMETEERKSKLIDTVMDKIKERLPVEGEVKIKSAEANVRLEGALIDTISQEVLVQLKAESQKKARKYSGLDLKGLGNVSFKTSEFGDSLVGKATKDVLKKISNQVGNVTAEISHGRVTPEPRDNAPQGLALTKSQYVNHIERAANQWIEVEVYNTGTSSDKFHLTAESPPDLPIGFLGSGSIDSPCELPAGEWKKVRLVVMAAKASKSDYEIPVHLYTIADDKTSNSERKQYHDQASVVLKVASPKLQLNIEMIKDNPATLGQTYRITNHGDILGDFSIHIPSEFKDKINIEPSINLLPLLPGGSVEVTFAPRLSLEFTKLEAKAMLTAAFHYQTLPLIFEVPKGKKVFLVKGLSRKSYVADTEYCTNIGDEDVPIEGPIITEPEEPEKKKYPICDQIPLLEQYIEQAKKLRDLYNELKNEAKNAAELDKMVQERLQEWSKEKYKGSKTYEPGETIKAGHYRPCTDPMKINLIDFCSHSFPFPLCVVLNDAARAHEEQHRTDALADSFKRRLYCDRLDAKESAQIAGEWEVNAYNAEIQKLREALEAAQRDCNGGGSSQGFLNLPQNRQNGFIFPRELFPAAFRHKEDSSCLIQIIHQKDVKVPLAKEAGYYIAATFSLPYGRDIYTPHDTRILLNGHLIEEISNAIPEGTYVWPIDRRILNQDGKNTISTKIEGINEADYILANKFSLIAPVTQMDPIFVVASSQEEADRLSVDLPYINHNRPDLVILANSIHDLPRDPEPGQKIRFNATIMNIGVESAPLSSLHVLTSDPTQKKPEELNLNEGIALVFKQKISKRFHVTELIEPISIPALQPSERVELPIEVIYQTGKVTRLYLVSDIERGDFDPSNNIMTLTLVSQDFVSPLAGIDWPQMMHVPILMRIIDLPKTPTVNSMVAAQLSSLIDKFPYLMDLKEFRDLIF</sequence>
<gene>
    <name evidence="2" type="ORF">AMJ44_09185</name>
</gene>
<reference evidence="2 3" key="1">
    <citation type="journal article" date="2015" name="Microbiome">
        <title>Genomic resolution of linkages in carbon, nitrogen, and sulfur cycling among widespread estuary sediment bacteria.</title>
        <authorList>
            <person name="Baker B.J."/>
            <person name="Lazar C.S."/>
            <person name="Teske A.P."/>
            <person name="Dick G.J."/>
        </authorList>
    </citation>
    <scope>NUCLEOTIDE SEQUENCE [LARGE SCALE GENOMIC DNA]</scope>
    <source>
        <strain evidence="2">DG_54_3</strain>
    </source>
</reference>
<proteinExistence type="predicted"/>
<dbReference type="AlphaFoldDB" id="A0A0S7XU45"/>